<keyword evidence="1" id="KW-0812">Transmembrane</keyword>
<evidence type="ECO:0000313" key="4">
    <source>
        <dbReference type="Proteomes" id="UP000593836"/>
    </source>
</evidence>
<evidence type="ECO:0000259" key="2">
    <source>
        <dbReference type="Pfam" id="PF09990"/>
    </source>
</evidence>
<reference evidence="3 4" key="1">
    <citation type="submission" date="2020-05" db="EMBL/GenBank/DDBJ databases">
        <title>Sulfurimonas marisnigri, sp. nov., and Sulfurimonas baltica, sp. nov., manganese oxide reducing chemolithoautotrophs of the class Epsilonproteobacteria isolated from the pelagic redoxclines of the Black and Baltic Seas and emended description of the genus Sulfurimonas.</title>
        <authorList>
            <person name="Henkel J.V."/>
            <person name="Laudan C."/>
            <person name="Werner J."/>
            <person name="Neu T."/>
            <person name="Plewe S."/>
            <person name="Sproer C."/>
            <person name="Bunk B."/>
            <person name="Schulz-Vogt H.N."/>
        </authorList>
    </citation>
    <scope>NUCLEOTIDE SEQUENCE [LARGE SCALE GENOMIC DNA]</scope>
    <source>
        <strain evidence="3 4">SoZ1</strain>
    </source>
</reference>
<dbReference type="EMBL" id="CP054493">
    <property type="protein sequence ID" value="QOY55098.1"/>
    <property type="molecule type" value="Genomic_DNA"/>
</dbReference>
<dbReference type="Proteomes" id="UP000593836">
    <property type="component" value="Chromosome"/>
</dbReference>
<feature type="transmembrane region" description="Helical" evidence="1">
    <location>
        <begin position="79"/>
        <end position="98"/>
    </location>
</feature>
<protein>
    <recommendedName>
        <fullName evidence="2">DUF2231 domain-containing protein</fullName>
    </recommendedName>
</protein>
<dbReference type="AlphaFoldDB" id="A0A7S7M231"/>
<gene>
    <name evidence="3" type="ORF">HUE87_02330</name>
</gene>
<dbReference type="InterPro" id="IPR019251">
    <property type="entry name" value="DUF2231_TM"/>
</dbReference>
<feature type="domain" description="DUF2231" evidence="2">
    <location>
        <begin position="2"/>
        <end position="139"/>
    </location>
</feature>
<dbReference type="RefSeq" id="WP_194367140.1">
    <property type="nucleotide sequence ID" value="NZ_CP054493.1"/>
</dbReference>
<keyword evidence="1" id="KW-0472">Membrane</keyword>
<evidence type="ECO:0000256" key="1">
    <source>
        <dbReference type="SAM" id="Phobius"/>
    </source>
</evidence>
<accession>A0A7S7M231</accession>
<evidence type="ECO:0000313" key="3">
    <source>
        <dbReference type="EMBL" id="QOY55098.1"/>
    </source>
</evidence>
<dbReference type="Pfam" id="PF09990">
    <property type="entry name" value="DUF2231"/>
    <property type="match status" value="1"/>
</dbReference>
<organism evidence="3 4">
    <name type="scientific">Candidatus Sulfurimonas marisnigri</name>
    <dbReference type="NCBI Taxonomy" id="2740405"/>
    <lineage>
        <taxon>Bacteria</taxon>
        <taxon>Pseudomonadati</taxon>
        <taxon>Campylobacterota</taxon>
        <taxon>Epsilonproteobacteria</taxon>
        <taxon>Campylobacterales</taxon>
        <taxon>Sulfurimonadaceae</taxon>
        <taxon>Sulfurimonas</taxon>
    </lineage>
</organism>
<dbReference type="KEGG" id="smas:HUE87_02330"/>
<feature type="transmembrane region" description="Helical" evidence="1">
    <location>
        <begin position="6"/>
        <end position="26"/>
    </location>
</feature>
<keyword evidence="1" id="KW-1133">Transmembrane helix</keyword>
<name>A0A7S7M231_9BACT</name>
<keyword evidence="4" id="KW-1185">Reference proteome</keyword>
<proteinExistence type="predicted"/>
<feature type="transmembrane region" description="Helical" evidence="1">
    <location>
        <begin position="38"/>
        <end position="54"/>
    </location>
</feature>
<feature type="transmembrane region" description="Helical" evidence="1">
    <location>
        <begin position="105"/>
        <end position="124"/>
    </location>
</feature>
<sequence length="157" mass="17146">MIHPAVAHFAVSLPIISLVLGLLYLFRPTEIMSKISTRFIVFAALFVVVAYFTGKEDGSEVYKFLSIEGKELLKEHAQLGMYLAISMTVVALVKFFGCLKNIFKVEILAVLLLAGISAGILSQGKIGGELTYSYGAHVKDHSEGRACLAENSMDDEE</sequence>